<reference evidence="5" key="1">
    <citation type="journal article" date="2017" name="Nature">
        <title>The sunflower genome provides insights into oil metabolism, flowering and Asterid evolution.</title>
        <authorList>
            <person name="Badouin H."/>
            <person name="Gouzy J."/>
            <person name="Grassa C.J."/>
            <person name="Murat F."/>
            <person name="Staton S.E."/>
            <person name="Cottret L."/>
            <person name="Lelandais-Briere C."/>
            <person name="Owens G.L."/>
            <person name="Carrere S."/>
            <person name="Mayjonade B."/>
            <person name="Legrand L."/>
            <person name="Gill N."/>
            <person name="Kane N.C."/>
            <person name="Bowers J.E."/>
            <person name="Hubner S."/>
            <person name="Bellec A."/>
            <person name="Berard A."/>
            <person name="Berges H."/>
            <person name="Blanchet N."/>
            <person name="Boniface M.C."/>
            <person name="Brunel D."/>
            <person name="Catrice O."/>
            <person name="Chaidir N."/>
            <person name="Claudel C."/>
            <person name="Donnadieu C."/>
            <person name="Faraut T."/>
            <person name="Fievet G."/>
            <person name="Helmstetter N."/>
            <person name="King M."/>
            <person name="Knapp S.J."/>
            <person name="Lai Z."/>
            <person name="Le Paslier M.C."/>
            <person name="Lippi Y."/>
            <person name="Lorenzon L."/>
            <person name="Mandel J.R."/>
            <person name="Marage G."/>
            <person name="Marchand G."/>
            <person name="Marquand E."/>
            <person name="Bret-Mestries E."/>
            <person name="Morien E."/>
            <person name="Nambeesan S."/>
            <person name="Nguyen T."/>
            <person name="Pegot-Espagnet P."/>
            <person name="Pouilly N."/>
            <person name="Raftis F."/>
            <person name="Sallet E."/>
            <person name="Schiex T."/>
            <person name="Thomas J."/>
            <person name="Vandecasteele C."/>
            <person name="Vares D."/>
            <person name="Vear F."/>
            <person name="Vautrin S."/>
            <person name="Crespi M."/>
            <person name="Mangin B."/>
            <person name="Burke J.M."/>
            <person name="Salse J."/>
            <person name="Munos S."/>
            <person name="Vincourt P."/>
            <person name="Rieseberg L.H."/>
            <person name="Langlade N.B."/>
        </authorList>
    </citation>
    <scope>NUCLEOTIDE SEQUENCE [LARGE SCALE GENOMIC DNA]</scope>
    <source>
        <strain evidence="5">cv. SF193</strain>
    </source>
</reference>
<feature type="chain" id="PRO_5013259183" evidence="3">
    <location>
        <begin position="33"/>
        <end position="262"/>
    </location>
</feature>
<evidence type="ECO:0000313" key="4">
    <source>
        <dbReference type="EMBL" id="OTF92211.1"/>
    </source>
</evidence>
<proteinExistence type="predicted"/>
<evidence type="ECO:0000313" key="5">
    <source>
        <dbReference type="Proteomes" id="UP000215914"/>
    </source>
</evidence>
<dbReference type="SUPFAM" id="SSF52058">
    <property type="entry name" value="L domain-like"/>
    <property type="match status" value="1"/>
</dbReference>
<dbReference type="InterPro" id="IPR032675">
    <property type="entry name" value="LRR_dom_sf"/>
</dbReference>
<dbReference type="InParanoid" id="A0A251S4X2"/>
<evidence type="ECO:0000256" key="3">
    <source>
        <dbReference type="SAM" id="SignalP"/>
    </source>
</evidence>
<dbReference type="AlphaFoldDB" id="A0A251S4X2"/>
<dbReference type="Gene3D" id="3.80.10.10">
    <property type="entry name" value="Ribonuclease Inhibitor"/>
    <property type="match status" value="1"/>
</dbReference>
<dbReference type="InterPro" id="IPR051824">
    <property type="entry name" value="LRR_Rcpt-Like_S/T_Kinase"/>
</dbReference>
<keyword evidence="5" id="KW-1185">Reference proteome</keyword>
<organism evidence="4 5">
    <name type="scientific">Helianthus annuus</name>
    <name type="common">Common sunflower</name>
    <dbReference type="NCBI Taxonomy" id="4232"/>
    <lineage>
        <taxon>Eukaryota</taxon>
        <taxon>Viridiplantae</taxon>
        <taxon>Streptophyta</taxon>
        <taxon>Embryophyta</taxon>
        <taxon>Tracheophyta</taxon>
        <taxon>Spermatophyta</taxon>
        <taxon>Magnoliopsida</taxon>
        <taxon>eudicotyledons</taxon>
        <taxon>Gunneridae</taxon>
        <taxon>Pentapetalae</taxon>
        <taxon>asterids</taxon>
        <taxon>campanulids</taxon>
        <taxon>Asterales</taxon>
        <taxon>Asteraceae</taxon>
        <taxon>Asteroideae</taxon>
        <taxon>Heliantheae alliance</taxon>
        <taxon>Heliantheae</taxon>
        <taxon>Helianthus</taxon>
    </lineage>
</organism>
<dbReference type="GO" id="GO:0009834">
    <property type="term" value="P:plant-type secondary cell wall biogenesis"/>
    <property type="evidence" value="ECO:0000318"/>
    <property type="project" value="GO_Central"/>
</dbReference>
<keyword evidence="2" id="KW-1133">Transmembrane helix</keyword>
<feature type="signal peptide" evidence="3">
    <location>
        <begin position="1"/>
        <end position="32"/>
    </location>
</feature>
<comment type="subcellular location">
    <subcellularLocation>
        <location evidence="1">Membrane</location>
        <topology evidence="1">Single-pass type I membrane protein</topology>
    </subcellularLocation>
</comment>
<keyword evidence="3" id="KW-0732">Signal</keyword>
<accession>A0A251S4X2</accession>
<dbReference type="GO" id="GO:0004674">
    <property type="term" value="F:protein serine/threonine kinase activity"/>
    <property type="evidence" value="ECO:0000318"/>
    <property type="project" value="GO_Central"/>
</dbReference>
<evidence type="ECO:0000256" key="1">
    <source>
        <dbReference type="ARBA" id="ARBA00004479"/>
    </source>
</evidence>
<feature type="transmembrane region" description="Helical" evidence="2">
    <location>
        <begin position="162"/>
        <end position="181"/>
    </location>
</feature>
<keyword evidence="2" id="KW-0812">Transmembrane</keyword>
<feature type="transmembrane region" description="Helical" evidence="2">
    <location>
        <begin position="233"/>
        <end position="253"/>
    </location>
</feature>
<name>A0A251S4X2_HELAN</name>
<dbReference type="PANTHER" id="PTHR48006:SF66">
    <property type="entry name" value="PROTEIN KINASE DOMAIN-CONTAINING PROTEIN"/>
    <property type="match status" value="1"/>
</dbReference>
<dbReference type="GO" id="GO:0005886">
    <property type="term" value="C:plasma membrane"/>
    <property type="evidence" value="ECO:0000318"/>
    <property type="project" value="GO_Central"/>
</dbReference>
<evidence type="ECO:0000256" key="2">
    <source>
        <dbReference type="SAM" id="Phobius"/>
    </source>
</evidence>
<sequence>MSIILNKILELLFRLVLILLALILFEVTDVHAQAGYPPPDEVQALRDIAKEVGKRDWNFSLNPCGNNSNWVTPNPTETYNNTVQCNCSYPRGVCHVIKIFLKGQDLDGVLPPSLAKLPYIKTIDLTRNYLNGTIPPEWASTNLEYFPVCYCEPFVRSNSSIFGQYNVTCVSVCFLILYASLKQKYIHTQTKLCGQYFNKFTCNAIYHHQNLPYSNQYELVVDRDGAWRGRIQMWSMGTLLLNMLALGLGRHIFGIHMTPVLV</sequence>
<dbReference type="EMBL" id="CM007905">
    <property type="protein sequence ID" value="OTF92211.1"/>
    <property type="molecule type" value="Genomic_DNA"/>
</dbReference>
<gene>
    <name evidence="4" type="ORF">HannXRQ_Chr16g0519371</name>
</gene>
<dbReference type="Proteomes" id="UP000215914">
    <property type="component" value="Chromosome 16"/>
</dbReference>
<keyword evidence="2" id="KW-0472">Membrane</keyword>
<dbReference type="PANTHER" id="PTHR48006">
    <property type="entry name" value="LEUCINE-RICH REPEAT-CONTAINING PROTEIN DDB_G0281931-RELATED"/>
    <property type="match status" value="1"/>
</dbReference>
<protein>
    <submittedName>
        <fullName evidence="4">Putative leucine-rich repeat domain, L domain-like protein</fullName>
    </submittedName>
</protein>